<feature type="transmembrane region" description="Helical" evidence="7">
    <location>
        <begin position="309"/>
        <end position="330"/>
    </location>
</feature>
<feature type="transmembrane region" description="Helical" evidence="7">
    <location>
        <begin position="650"/>
        <end position="676"/>
    </location>
</feature>
<keyword evidence="6 7" id="KW-0472">Membrane</keyword>
<evidence type="ECO:0000259" key="8">
    <source>
        <dbReference type="PROSITE" id="PS50156"/>
    </source>
</evidence>
<evidence type="ECO:0000256" key="7">
    <source>
        <dbReference type="SAM" id="Phobius"/>
    </source>
</evidence>
<dbReference type="InterPro" id="IPR000731">
    <property type="entry name" value="SSD"/>
</dbReference>
<accession>A0ABN2QNX8</accession>
<dbReference type="SUPFAM" id="SSF82866">
    <property type="entry name" value="Multidrug efflux transporter AcrB transmembrane domain"/>
    <property type="match status" value="2"/>
</dbReference>
<feature type="transmembrane region" description="Helical" evidence="7">
    <location>
        <begin position="233"/>
        <end position="254"/>
    </location>
</feature>
<feature type="transmembrane region" description="Helical" evidence="7">
    <location>
        <begin position="342"/>
        <end position="364"/>
    </location>
</feature>
<feature type="transmembrane region" description="Helical" evidence="7">
    <location>
        <begin position="609"/>
        <end position="629"/>
    </location>
</feature>
<feature type="transmembrane region" description="Helical" evidence="7">
    <location>
        <begin position="27"/>
        <end position="45"/>
    </location>
</feature>
<feature type="transmembrane region" description="Helical" evidence="7">
    <location>
        <begin position="400"/>
        <end position="419"/>
    </location>
</feature>
<dbReference type="InterPro" id="IPR004869">
    <property type="entry name" value="MMPL_dom"/>
</dbReference>
<evidence type="ECO:0000256" key="4">
    <source>
        <dbReference type="ARBA" id="ARBA00022692"/>
    </source>
</evidence>
<evidence type="ECO:0000313" key="10">
    <source>
        <dbReference type="Proteomes" id="UP001499854"/>
    </source>
</evidence>
<comment type="similarity">
    <text evidence="2">Belongs to the resistance-nodulation-cell division (RND) (TC 2.A.6) family. MmpL subfamily.</text>
</comment>
<keyword evidence="3" id="KW-1003">Cell membrane</keyword>
<dbReference type="Proteomes" id="UP001499854">
    <property type="component" value="Unassembled WGS sequence"/>
</dbReference>
<proteinExistence type="inferred from homology"/>
<sequence>MSGNALTNAESEPGGFARFVSGRKSKWVVLVLWIILLAGLGPLAGKINDVQKNDIGAWLPKSADSTKEVVQEQKFQPPIFPGLVVFQRDGGLTDDDKKIVDGLKAKLTDPANATFKDKKNPTVDEKKTWAYKFSTVVASGVQEIPAPKSLAVLNIPIDPGTAGWNKLGDVVTAINDEIGTPPAGLKVHVTGAAGNAADSMKSFKKVDGALTYVTFGVVILILLLAYRSPVLWILPIFSVAFAYTGASGMVYLLAKHAGLTVNGWSAFVLPVLAVGAGVDYAMLILARYREELRRYEDRHEAMAHAIHRAGPAVFASSATVAVSMLCLLLAEMNSTKGLGPVSAVAVGFSLIAMTTLFPALLVILGRWVFWPVKPSFGSVEPTASGVWARMGRRVAKRPRAVWVGTTLILAVCAVGLSSLKLHPLNGAESFTDKPDSVVGAQILQDNGLGGTGNPIYVTMNRAARDEVAGKIQSVPGIVTGSVTPPQGLPDVKDGIGLLQATTTAPSDSPAGRDTAMAVRAAVHSVPGADAHVGGWAAMAKDSATAASHDDKTLIPVILLVVFVILALLLRAVLAPLLLMLTVVLSFGASLGISALMFHGPFGLGGEDNSFPLIVFVFLVALGVDYNIFLMTRIREEAVRNGTRRGALIGLAATGGVITWAGLVLASTFGVLGTLTITFAAELGFAVALGVLLDTLIVRSVLVTALTLDIGKRMWWPSKLSSAPEPDGGTLEAARAADDGVLVS</sequence>
<protein>
    <submittedName>
        <fullName evidence="9">MMPL family transporter</fullName>
    </submittedName>
</protein>
<evidence type="ECO:0000313" key="9">
    <source>
        <dbReference type="EMBL" id="GAA1955584.1"/>
    </source>
</evidence>
<dbReference type="EMBL" id="BAAAQM010000003">
    <property type="protein sequence ID" value="GAA1955584.1"/>
    <property type="molecule type" value="Genomic_DNA"/>
</dbReference>
<gene>
    <name evidence="9" type="ORF">GCM10009838_09100</name>
</gene>
<feature type="transmembrane region" description="Helical" evidence="7">
    <location>
        <begin position="209"/>
        <end position="226"/>
    </location>
</feature>
<dbReference type="PANTHER" id="PTHR33406">
    <property type="entry name" value="MEMBRANE PROTEIN MJ1562-RELATED"/>
    <property type="match status" value="1"/>
</dbReference>
<feature type="transmembrane region" description="Helical" evidence="7">
    <location>
        <begin position="682"/>
        <end position="707"/>
    </location>
</feature>
<dbReference type="PANTHER" id="PTHR33406:SF6">
    <property type="entry name" value="MEMBRANE PROTEIN YDGH-RELATED"/>
    <property type="match status" value="1"/>
</dbReference>
<reference evidence="9 10" key="1">
    <citation type="journal article" date="2019" name="Int. J. Syst. Evol. Microbiol.">
        <title>The Global Catalogue of Microorganisms (GCM) 10K type strain sequencing project: providing services to taxonomists for standard genome sequencing and annotation.</title>
        <authorList>
            <consortium name="The Broad Institute Genomics Platform"/>
            <consortium name="The Broad Institute Genome Sequencing Center for Infectious Disease"/>
            <person name="Wu L."/>
            <person name="Ma J."/>
        </authorList>
    </citation>
    <scope>NUCLEOTIDE SEQUENCE [LARGE SCALE GENOMIC DNA]</scope>
    <source>
        <strain evidence="9 10">JCM 16013</strain>
    </source>
</reference>
<evidence type="ECO:0000256" key="1">
    <source>
        <dbReference type="ARBA" id="ARBA00004651"/>
    </source>
</evidence>
<organism evidence="9 10">
    <name type="scientific">Catenulispora subtropica</name>
    <dbReference type="NCBI Taxonomy" id="450798"/>
    <lineage>
        <taxon>Bacteria</taxon>
        <taxon>Bacillati</taxon>
        <taxon>Actinomycetota</taxon>
        <taxon>Actinomycetes</taxon>
        <taxon>Catenulisporales</taxon>
        <taxon>Catenulisporaceae</taxon>
        <taxon>Catenulispora</taxon>
    </lineage>
</organism>
<feature type="domain" description="SSD" evidence="8">
    <location>
        <begin position="231"/>
        <end position="363"/>
    </location>
</feature>
<evidence type="ECO:0000256" key="2">
    <source>
        <dbReference type="ARBA" id="ARBA00010157"/>
    </source>
</evidence>
<evidence type="ECO:0000256" key="6">
    <source>
        <dbReference type="ARBA" id="ARBA00023136"/>
    </source>
</evidence>
<evidence type="ECO:0000256" key="5">
    <source>
        <dbReference type="ARBA" id="ARBA00022989"/>
    </source>
</evidence>
<dbReference type="Gene3D" id="1.20.1640.10">
    <property type="entry name" value="Multidrug efflux transporter AcrB transmembrane domain"/>
    <property type="match status" value="2"/>
</dbReference>
<feature type="transmembrane region" description="Helical" evidence="7">
    <location>
        <begin position="576"/>
        <end position="597"/>
    </location>
</feature>
<name>A0ABN2QNX8_9ACTN</name>
<dbReference type="InterPro" id="IPR050545">
    <property type="entry name" value="Mycobact_MmpL"/>
</dbReference>
<comment type="subcellular location">
    <subcellularLocation>
        <location evidence="1">Cell membrane</location>
        <topology evidence="1">Multi-pass membrane protein</topology>
    </subcellularLocation>
</comment>
<keyword evidence="5 7" id="KW-1133">Transmembrane helix</keyword>
<feature type="transmembrane region" description="Helical" evidence="7">
    <location>
        <begin position="266"/>
        <end position="288"/>
    </location>
</feature>
<dbReference type="PROSITE" id="PS50156">
    <property type="entry name" value="SSD"/>
    <property type="match status" value="1"/>
</dbReference>
<evidence type="ECO:0000256" key="3">
    <source>
        <dbReference type="ARBA" id="ARBA00022475"/>
    </source>
</evidence>
<keyword evidence="4 7" id="KW-0812">Transmembrane</keyword>
<feature type="transmembrane region" description="Helical" evidence="7">
    <location>
        <begin position="552"/>
        <end position="569"/>
    </location>
</feature>
<dbReference type="Pfam" id="PF03176">
    <property type="entry name" value="MMPL"/>
    <property type="match status" value="2"/>
</dbReference>
<comment type="caution">
    <text evidence="9">The sequence shown here is derived from an EMBL/GenBank/DDBJ whole genome shotgun (WGS) entry which is preliminary data.</text>
</comment>
<keyword evidence="10" id="KW-1185">Reference proteome</keyword>